<dbReference type="Gene3D" id="3.30.300.30">
    <property type="match status" value="1"/>
</dbReference>
<dbReference type="InterPro" id="IPR009081">
    <property type="entry name" value="PP-bd_ACP"/>
</dbReference>
<keyword evidence="2" id="KW-0596">Phosphopantetheine</keyword>
<dbReference type="Pfam" id="PF13193">
    <property type="entry name" value="AMP-binding_C"/>
    <property type="match status" value="1"/>
</dbReference>
<dbReference type="PANTHER" id="PTHR44845">
    <property type="entry name" value="CARRIER DOMAIN-CONTAINING PROTEIN"/>
    <property type="match status" value="1"/>
</dbReference>
<dbReference type="EMBL" id="JACHGT010000017">
    <property type="protein sequence ID" value="MBB6038689.1"/>
    <property type="molecule type" value="Genomic_DNA"/>
</dbReference>
<dbReference type="AlphaFoldDB" id="A0A841G1X3"/>
<evidence type="ECO:0000256" key="3">
    <source>
        <dbReference type="ARBA" id="ARBA00022553"/>
    </source>
</evidence>
<dbReference type="GO" id="GO:0072330">
    <property type="term" value="P:monocarboxylic acid biosynthetic process"/>
    <property type="evidence" value="ECO:0007669"/>
    <property type="project" value="UniProtKB-ARBA"/>
</dbReference>
<evidence type="ECO:0000313" key="6">
    <source>
        <dbReference type="Proteomes" id="UP000548476"/>
    </source>
</evidence>
<dbReference type="Gene3D" id="3.40.50.1820">
    <property type="entry name" value="alpha/beta hydrolase"/>
    <property type="match status" value="1"/>
</dbReference>
<proteinExistence type="predicted"/>
<dbReference type="GO" id="GO:0031177">
    <property type="term" value="F:phosphopantetheine binding"/>
    <property type="evidence" value="ECO:0007669"/>
    <property type="project" value="InterPro"/>
</dbReference>
<dbReference type="GO" id="GO:0044550">
    <property type="term" value="P:secondary metabolite biosynthetic process"/>
    <property type="evidence" value="ECO:0007669"/>
    <property type="project" value="UniProtKB-ARBA"/>
</dbReference>
<dbReference type="Proteomes" id="UP000548476">
    <property type="component" value="Unassembled WGS sequence"/>
</dbReference>
<keyword evidence="3" id="KW-0597">Phosphoprotein</keyword>
<dbReference type="SMART" id="SM00823">
    <property type="entry name" value="PKS_PP"/>
    <property type="match status" value="1"/>
</dbReference>
<dbReference type="InterPro" id="IPR036736">
    <property type="entry name" value="ACP-like_sf"/>
</dbReference>
<organism evidence="5 6">
    <name type="scientific">Phytomonospora endophytica</name>
    <dbReference type="NCBI Taxonomy" id="714109"/>
    <lineage>
        <taxon>Bacteria</taxon>
        <taxon>Bacillati</taxon>
        <taxon>Actinomycetota</taxon>
        <taxon>Actinomycetes</taxon>
        <taxon>Micromonosporales</taxon>
        <taxon>Micromonosporaceae</taxon>
        <taxon>Phytomonospora</taxon>
    </lineage>
</organism>
<comment type="cofactor">
    <cofactor evidence="1">
        <name>pantetheine 4'-phosphate</name>
        <dbReference type="ChEBI" id="CHEBI:47942"/>
    </cofactor>
</comment>
<dbReference type="InterPro" id="IPR020806">
    <property type="entry name" value="PKS_PP-bd"/>
</dbReference>
<evidence type="ECO:0000313" key="5">
    <source>
        <dbReference type="EMBL" id="MBB6038689.1"/>
    </source>
</evidence>
<dbReference type="FunFam" id="1.10.1200.10:FF:000016">
    <property type="entry name" value="Non-ribosomal peptide synthase"/>
    <property type="match status" value="1"/>
</dbReference>
<dbReference type="PROSITE" id="PS00012">
    <property type="entry name" value="PHOSPHOPANTETHEINE"/>
    <property type="match status" value="1"/>
</dbReference>
<dbReference type="InterPro" id="IPR029058">
    <property type="entry name" value="AB_hydrolase_fold"/>
</dbReference>
<comment type="caution">
    <text evidence="5">The sequence shown here is derived from an EMBL/GenBank/DDBJ whole genome shotgun (WGS) entry which is preliminary data.</text>
</comment>
<dbReference type="InterPro" id="IPR025110">
    <property type="entry name" value="AMP-bd_C"/>
</dbReference>
<dbReference type="SUPFAM" id="SSF56801">
    <property type="entry name" value="Acetyl-CoA synthetase-like"/>
    <property type="match status" value="1"/>
</dbReference>
<gene>
    <name evidence="5" type="ORF">HNR73_006575</name>
</gene>
<feature type="domain" description="Carrier" evidence="4">
    <location>
        <begin position="102"/>
        <end position="177"/>
    </location>
</feature>
<reference evidence="5 6" key="1">
    <citation type="submission" date="2020-08" db="EMBL/GenBank/DDBJ databases">
        <title>Genomic Encyclopedia of Type Strains, Phase IV (KMG-IV): sequencing the most valuable type-strain genomes for metagenomic binning, comparative biology and taxonomic classification.</title>
        <authorList>
            <person name="Goeker M."/>
        </authorList>
    </citation>
    <scope>NUCLEOTIDE SEQUENCE [LARGE SCALE GENOMIC DNA]</scope>
    <source>
        <strain evidence="5 6">YIM 65646</strain>
    </source>
</reference>
<evidence type="ECO:0000256" key="2">
    <source>
        <dbReference type="ARBA" id="ARBA00022450"/>
    </source>
</evidence>
<name>A0A841G1X3_9ACTN</name>
<evidence type="ECO:0000259" key="4">
    <source>
        <dbReference type="PROSITE" id="PS50075"/>
    </source>
</evidence>
<accession>A0A841G1X3</accession>
<dbReference type="Pfam" id="PF00550">
    <property type="entry name" value="PP-binding"/>
    <property type="match status" value="1"/>
</dbReference>
<dbReference type="RefSeq" id="WP_203686680.1">
    <property type="nucleotide sequence ID" value="NZ_BONT01000069.1"/>
</dbReference>
<dbReference type="PROSITE" id="PS50075">
    <property type="entry name" value="CARRIER"/>
    <property type="match status" value="1"/>
</dbReference>
<dbReference type="SUPFAM" id="SSF47336">
    <property type="entry name" value="ACP-like"/>
    <property type="match status" value="1"/>
</dbReference>
<sequence>MSTSEKPALDTGSTESQAESVEIEAALAKHEAVARVSVTATGTPSGSRRYSAHVVARSPASVSSEELLAWVTDRVPEHLVPSSLTVFDVLLHKLNDVDAEAPAASDRATVLCELFAEVLQAPAVGVDDDLFALGGHSLLIVRLIGRIRTRLGIEVGFRDLFQAPTVNSLLRRIDARAAEKA</sequence>
<keyword evidence="6" id="KW-1185">Reference proteome</keyword>
<evidence type="ECO:0000256" key="1">
    <source>
        <dbReference type="ARBA" id="ARBA00001957"/>
    </source>
</evidence>
<protein>
    <submittedName>
        <fullName evidence="5">Aryl carrier-like protein</fullName>
    </submittedName>
</protein>
<dbReference type="InterPro" id="IPR006162">
    <property type="entry name" value="Ppantetheine_attach_site"/>
</dbReference>
<dbReference type="InterPro" id="IPR045851">
    <property type="entry name" value="AMP-bd_C_sf"/>
</dbReference>
<dbReference type="PANTHER" id="PTHR44845:SF6">
    <property type="entry name" value="BETA-ALANINE-ACTIVATING ENZYME"/>
    <property type="match status" value="1"/>
</dbReference>